<name>A0A0R0AAP0_9GAMM</name>
<evidence type="ECO:0000313" key="2">
    <source>
        <dbReference type="EMBL" id="KRG38449.1"/>
    </source>
</evidence>
<gene>
    <name evidence="2" type="ORF">ARC20_01970</name>
</gene>
<proteinExistence type="predicted"/>
<evidence type="ECO:0000313" key="3">
    <source>
        <dbReference type="Proteomes" id="UP000051802"/>
    </source>
</evidence>
<accession>A0A0R0AAP0</accession>
<reference evidence="2 3" key="1">
    <citation type="submission" date="2015-10" db="EMBL/GenBank/DDBJ databases">
        <title>Genome sequencing and analysis of members of genus Stenotrophomonas.</title>
        <authorList>
            <person name="Patil P.P."/>
            <person name="Midha S."/>
            <person name="Patil P.B."/>
        </authorList>
    </citation>
    <scope>NUCLEOTIDE SEQUENCE [LARGE SCALE GENOMIC DNA]</scope>
    <source>
        <strain evidence="2 3">JCM 16536</strain>
    </source>
</reference>
<comment type="caution">
    <text evidence="2">The sequence shown here is derived from an EMBL/GenBank/DDBJ whole genome shotgun (WGS) entry which is preliminary data.</text>
</comment>
<feature type="coiled-coil region" evidence="1">
    <location>
        <begin position="90"/>
        <end position="117"/>
    </location>
</feature>
<dbReference type="Proteomes" id="UP000051802">
    <property type="component" value="Unassembled WGS sequence"/>
</dbReference>
<dbReference type="OrthoDB" id="9976514at2"/>
<dbReference type="RefSeq" id="WP_057648712.1">
    <property type="nucleotide sequence ID" value="NZ_LLXU01000120.1"/>
</dbReference>
<organism evidence="2 3">
    <name type="scientific">Stenotrophomonas panacihumi</name>
    <dbReference type="NCBI Taxonomy" id="676599"/>
    <lineage>
        <taxon>Bacteria</taxon>
        <taxon>Pseudomonadati</taxon>
        <taxon>Pseudomonadota</taxon>
        <taxon>Gammaproteobacteria</taxon>
        <taxon>Lysobacterales</taxon>
        <taxon>Lysobacteraceae</taxon>
        <taxon>Stenotrophomonas</taxon>
    </lineage>
</organism>
<evidence type="ECO:0000256" key="1">
    <source>
        <dbReference type="SAM" id="Coils"/>
    </source>
</evidence>
<keyword evidence="1" id="KW-0175">Coiled coil</keyword>
<dbReference type="EMBL" id="LLXU01000120">
    <property type="protein sequence ID" value="KRG38449.1"/>
    <property type="molecule type" value="Genomic_DNA"/>
</dbReference>
<protein>
    <recommendedName>
        <fullName evidence="4">CHAD domain-containing protein</fullName>
    </recommendedName>
</protein>
<sequence length="117" mass="13342">MHALYLSATRTFFSQWSRRRALALRADRRLALGELARLEVHVGEIRSVLRSGGAFELSDALRGHAARFEAMASRFLREALPGRHDDRAGWRQLHQRAQDLNREYAQTRDELADGAAD</sequence>
<keyword evidence="3" id="KW-1185">Reference proteome</keyword>
<dbReference type="AlphaFoldDB" id="A0A0R0AAP0"/>
<evidence type="ECO:0008006" key="4">
    <source>
        <dbReference type="Google" id="ProtNLM"/>
    </source>
</evidence>